<reference evidence="3" key="1">
    <citation type="journal article" date="2012" name="BMC Biol.">
        <title>Comprehensive microarray-based analysis for stage-specific larval camouflage pattern-associated genes in the swallowtail butterfly, Papilio xuthus.</title>
        <authorList>
            <person name="Futahashi R."/>
            <person name="Shirataki H."/>
            <person name="Narita T."/>
            <person name="Mita K."/>
            <person name="Fujiwara H."/>
        </authorList>
    </citation>
    <scope>NUCLEOTIDE SEQUENCE</scope>
    <source>
        <tissue evidence="3">Epidermis</tissue>
    </source>
</reference>
<feature type="signal peptide" evidence="2">
    <location>
        <begin position="1"/>
        <end position="26"/>
    </location>
</feature>
<protein>
    <submittedName>
        <fullName evidence="3">Uncharacterized protein</fullName>
    </submittedName>
</protein>
<evidence type="ECO:0000256" key="1">
    <source>
        <dbReference type="SAM" id="MobiDB-lite"/>
    </source>
</evidence>
<feature type="compositionally biased region" description="Acidic residues" evidence="1">
    <location>
        <begin position="79"/>
        <end position="96"/>
    </location>
</feature>
<accession>I4DL11</accession>
<organism evidence="3">
    <name type="scientific">Papilio xuthus</name>
    <name type="common">Asian swallowtail butterfly</name>
    <dbReference type="NCBI Taxonomy" id="66420"/>
    <lineage>
        <taxon>Eukaryota</taxon>
        <taxon>Metazoa</taxon>
        <taxon>Ecdysozoa</taxon>
        <taxon>Arthropoda</taxon>
        <taxon>Hexapoda</taxon>
        <taxon>Insecta</taxon>
        <taxon>Pterygota</taxon>
        <taxon>Neoptera</taxon>
        <taxon>Endopterygota</taxon>
        <taxon>Lepidoptera</taxon>
        <taxon>Glossata</taxon>
        <taxon>Ditrysia</taxon>
        <taxon>Papilionoidea</taxon>
        <taxon>Papilionidae</taxon>
        <taxon>Papilioninae</taxon>
        <taxon>Papilio</taxon>
    </lineage>
</organism>
<keyword evidence="2" id="KW-0732">Signal</keyword>
<evidence type="ECO:0000256" key="2">
    <source>
        <dbReference type="SAM" id="SignalP"/>
    </source>
</evidence>
<feature type="chain" id="PRO_5003688603" evidence="2">
    <location>
        <begin position="27"/>
        <end position="111"/>
    </location>
</feature>
<evidence type="ECO:0000313" key="3">
    <source>
        <dbReference type="EMBL" id="BAM18601.1"/>
    </source>
</evidence>
<name>I4DL11_PAPXU</name>
<dbReference type="EMBL" id="AK401979">
    <property type="protein sequence ID" value="BAM18601.1"/>
    <property type="molecule type" value="mRNA"/>
</dbReference>
<dbReference type="AlphaFoldDB" id="I4DL11"/>
<sequence length="111" mass="12447">MVHPREIYSRLIKIIFIITLSVSTEGITVSPSLCPTNKIAPHRRVLTSSYGTQRTFGAFYDLLVPDNLQSNRPSLQEEPLNDPEDCGEIDDYDENDVGSGTKLDLSLCYIK</sequence>
<proteinExistence type="evidence at transcript level"/>
<feature type="region of interest" description="Disordered" evidence="1">
    <location>
        <begin position="70"/>
        <end position="99"/>
    </location>
</feature>